<accession>A0A9X3S2R4</accession>
<dbReference type="RefSeq" id="WP_270037532.1">
    <property type="nucleotide sequence ID" value="NZ_JAPDOD010000001.1"/>
</dbReference>
<dbReference type="EMBL" id="JAPDOD010000001">
    <property type="protein sequence ID" value="MDA0158908.1"/>
    <property type="molecule type" value="Genomic_DNA"/>
</dbReference>
<dbReference type="Gene3D" id="3.90.550.10">
    <property type="entry name" value="Spore Coat Polysaccharide Biosynthesis Protein SpsA, Chain A"/>
    <property type="match status" value="1"/>
</dbReference>
<dbReference type="Pfam" id="PF13524">
    <property type="entry name" value="Glyco_trans_1_2"/>
    <property type="match status" value="1"/>
</dbReference>
<dbReference type="SUPFAM" id="SSF53448">
    <property type="entry name" value="Nucleotide-diphospho-sugar transferases"/>
    <property type="match status" value="1"/>
</dbReference>
<feature type="domain" description="Glycosyltransferase 2-like" evidence="1">
    <location>
        <begin position="6"/>
        <end position="108"/>
    </location>
</feature>
<feature type="domain" description="Spore protein YkvP/CgeB glycosyl transferase-like" evidence="2">
    <location>
        <begin position="449"/>
        <end position="580"/>
    </location>
</feature>
<evidence type="ECO:0000259" key="1">
    <source>
        <dbReference type="Pfam" id="PF00535"/>
    </source>
</evidence>
<keyword evidence="4" id="KW-1185">Reference proteome</keyword>
<comment type="caution">
    <text evidence="3">The sequence shown here is derived from an EMBL/GenBank/DDBJ whole genome shotgun (WGS) entry which is preliminary data.</text>
</comment>
<dbReference type="Proteomes" id="UP001149140">
    <property type="component" value="Unassembled WGS sequence"/>
</dbReference>
<dbReference type="AlphaFoldDB" id="A0A9X3S2R4"/>
<proteinExistence type="predicted"/>
<dbReference type="SUPFAM" id="SSF53756">
    <property type="entry name" value="UDP-Glycosyltransferase/glycogen phosphorylase"/>
    <property type="match status" value="1"/>
</dbReference>
<protein>
    <submittedName>
        <fullName evidence="3">Glycosyltransferase</fullName>
        <ecNumber evidence="3">2.4.-.-</ecNumber>
    </submittedName>
</protein>
<dbReference type="GO" id="GO:0016757">
    <property type="term" value="F:glycosyltransferase activity"/>
    <property type="evidence" value="ECO:0007669"/>
    <property type="project" value="UniProtKB-KW"/>
</dbReference>
<reference evidence="3" key="1">
    <citation type="submission" date="2022-10" db="EMBL/GenBank/DDBJ databases">
        <title>The WGS of Solirubrobacter ginsenosidimutans DSM 21036.</title>
        <authorList>
            <person name="Jiang Z."/>
        </authorList>
    </citation>
    <scope>NUCLEOTIDE SEQUENCE</scope>
    <source>
        <strain evidence="3">DSM 21036</strain>
    </source>
</reference>
<organism evidence="3 4">
    <name type="scientific">Solirubrobacter ginsenosidimutans</name>
    <dbReference type="NCBI Taxonomy" id="490573"/>
    <lineage>
        <taxon>Bacteria</taxon>
        <taxon>Bacillati</taxon>
        <taxon>Actinomycetota</taxon>
        <taxon>Thermoleophilia</taxon>
        <taxon>Solirubrobacterales</taxon>
        <taxon>Solirubrobacteraceae</taxon>
        <taxon>Solirubrobacter</taxon>
    </lineage>
</organism>
<dbReference type="EC" id="2.4.-.-" evidence="3"/>
<keyword evidence="3" id="KW-0808">Transferase</keyword>
<keyword evidence="3" id="KW-0328">Glycosyltransferase</keyword>
<dbReference type="Gene3D" id="3.40.50.2000">
    <property type="entry name" value="Glycogen Phosphorylase B"/>
    <property type="match status" value="1"/>
</dbReference>
<dbReference type="InterPro" id="IPR029044">
    <property type="entry name" value="Nucleotide-diphossugar_trans"/>
</dbReference>
<dbReference type="PANTHER" id="PTHR43179">
    <property type="entry name" value="RHAMNOSYLTRANSFERASE WBBL"/>
    <property type="match status" value="1"/>
</dbReference>
<dbReference type="PANTHER" id="PTHR43179:SF7">
    <property type="entry name" value="RHAMNOSYLTRANSFERASE WBBL"/>
    <property type="match status" value="1"/>
</dbReference>
<dbReference type="InterPro" id="IPR055259">
    <property type="entry name" value="YkvP/CgeB_Glyco_trans-like"/>
</dbReference>
<sequence>MPKPLVVIPSYLSQPSDVDLLAACVASLRRTAGDTVDILVVDDGSPASGLVDVFAAKAAAEHEVELVRVAVNAGFARTVNVGLERARAQHREVVLVNADIVVLTDGWLDACRAAGAGIVGALLLSPRGQIAHAGFYFSRVTGTAEHRLAGAPADLPAALEVAACPVSGAFQYIRPEVLAAIGVYDPEFRMGSEDLDFCLRAGDAGFASVCQGRARATHVEAAFRGRPSPKLDAWHTQSYARFRAKWSLAQLSEHIADVPTPGDSPPFAGQLRALFVGTAGPGSLYHRIVLPATALGSDWCTAQSAWQFGPGFVRGRPGEPSPADYDTVVLQMPSTPDWLDAIGQLRRRGTRVFYEVDWNLHEHVDDVPALRGIETLMRACDGVLCATAFLRERYAAFNANVHVCENGLDPRGYALAKPARDTVTIGWAGTTMAIEDIAGSVTAIAELMRARPHVQFASLGQPVADLAANLVGADRCTGLPMVLVEQYPAALAAFDIVFEPPTVSPRRRGRSQLRWLEASALGTPLVADPETYPNAVPARDVDELAHQLLRLVDDAPLRTQIGETARRTVLAEHGMSAAAASWTRALSVP</sequence>
<evidence type="ECO:0000313" key="3">
    <source>
        <dbReference type="EMBL" id="MDA0158908.1"/>
    </source>
</evidence>
<name>A0A9X3S2R4_9ACTN</name>
<evidence type="ECO:0000313" key="4">
    <source>
        <dbReference type="Proteomes" id="UP001149140"/>
    </source>
</evidence>
<dbReference type="InterPro" id="IPR001173">
    <property type="entry name" value="Glyco_trans_2-like"/>
</dbReference>
<dbReference type="Pfam" id="PF00535">
    <property type="entry name" value="Glycos_transf_2"/>
    <property type="match status" value="1"/>
</dbReference>
<evidence type="ECO:0000259" key="2">
    <source>
        <dbReference type="Pfam" id="PF13524"/>
    </source>
</evidence>
<gene>
    <name evidence="3" type="ORF">OM076_01425</name>
</gene>